<evidence type="ECO:0000256" key="2">
    <source>
        <dbReference type="ARBA" id="ARBA00022553"/>
    </source>
</evidence>
<dbReference type="EnsemblMetazoa" id="AALFPA23_000379.R239">
    <property type="protein sequence ID" value="AALFPA23_000379.P239"/>
    <property type="gene ID" value="AALFPA23_000379"/>
</dbReference>
<reference evidence="5" key="2">
    <citation type="submission" date="2025-05" db="UniProtKB">
        <authorList>
            <consortium name="EnsemblMetazoa"/>
        </authorList>
    </citation>
    <scope>IDENTIFICATION</scope>
    <source>
        <strain evidence="5">Foshan</strain>
    </source>
</reference>
<evidence type="ECO:0000256" key="4">
    <source>
        <dbReference type="SAM" id="Phobius"/>
    </source>
</evidence>
<evidence type="ECO:0000256" key="3">
    <source>
        <dbReference type="RuleBase" id="RU003946"/>
    </source>
</evidence>
<dbReference type="SMART" id="SM00098">
    <property type="entry name" value="alkPPc"/>
    <property type="match status" value="1"/>
</dbReference>
<keyword evidence="4" id="KW-0472">Membrane</keyword>
<dbReference type="RefSeq" id="XP_062715367.1">
    <property type="nucleotide sequence ID" value="XM_062859383.1"/>
</dbReference>
<keyword evidence="6" id="KW-1185">Reference proteome</keyword>
<keyword evidence="2" id="KW-0597">Phosphoprotein</keyword>
<keyword evidence="4" id="KW-0812">Transmembrane</keyword>
<dbReference type="InterPro" id="IPR017850">
    <property type="entry name" value="Alkaline_phosphatase_core_sf"/>
</dbReference>
<feature type="transmembrane region" description="Helical" evidence="4">
    <location>
        <begin position="70"/>
        <end position="93"/>
    </location>
</feature>
<dbReference type="Pfam" id="PF00245">
    <property type="entry name" value="Alk_phosphatase"/>
    <property type="match status" value="1"/>
</dbReference>
<evidence type="ECO:0000313" key="6">
    <source>
        <dbReference type="Proteomes" id="UP000069940"/>
    </source>
</evidence>
<organism evidence="5 6">
    <name type="scientific">Aedes albopictus</name>
    <name type="common">Asian tiger mosquito</name>
    <name type="synonym">Stegomyia albopicta</name>
    <dbReference type="NCBI Taxonomy" id="7160"/>
    <lineage>
        <taxon>Eukaryota</taxon>
        <taxon>Metazoa</taxon>
        <taxon>Ecdysozoa</taxon>
        <taxon>Arthropoda</taxon>
        <taxon>Hexapoda</taxon>
        <taxon>Insecta</taxon>
        <taxon>Pterygota</taxon>
        <taxon>Neoptera</taxon>
        <taxon>Endopterygota</taxon>
        <taxon>Diptera</taxon>
        <taxon>Nematocera</taxon>
        <taxon>Culicoidea</taxon>
        <taxon>Culicidae</taxon>
        <taxon>Culicinae</taxon>
        <taxon>Aedini</taxon>
        <taxon>Aedes</taxon>
        <taxon>Stegomyia</taxon>
    </lineage>
</organism>
<keyword evidence="4" id="KW-1133">Transmembrane helix</keyword>
<protein>
    <recommendedName>
        <fullName evidence="1">alkaline phosphatase</fullName>
        <ecNumber evidence="1">3.1.3.1</ecNumber>
    </recommendedName>
</protein>
<comment type="similarity">
    <text evidence="3">Belongs to the alkaline phosphatase family.</text>
</comment>
<sequence>MYLAPLRWEPSKRTSYVRCRKLSVCCTMSSEVINLDSINRQNEMETSEYDLSQTRSSKVKRVLRFICTKVCAGIIIVGIISIVIVCVAFLVSYENDTEVTLTVGVLKKDLSPEQDVWFKKALEDLESALNAQINTKKAQNVIMFVVDGFEPEAISLARVRKYGTNGTFTWERFPHLGISRWNNRLAIGTAIFGGVGAHTGTSGVDSSVRPNNCLRLADDRTHVESILSWAQEVDLKTGVVTNGDIRKGTTVALYAHIANDSWACPSMLPDQTQIPGCLDAETQLMYELPGKKLDVIMGWNAVEAACDSEHTLQKSWEDDDTLNAEVPSDFWTKITDGDTEYIRAILPESLRFNVSLQAMIIKSLQVLTKESDGFVLVVICEPTSASATGNDINELEESVKTTMSFLGNSLDETLIITTFTPYFEQQQDISEDESRDSLIYATGPMAHLFRNVHDPTFIAHVVSYAARLGRFRDSLLANSLLQWF</sequence>
<reference evidence="6" key="1">
    <citation type="journal article" date="2015" name="Proc. Natl. Acad. Sci. U.S.A.">
        <title>Genome sequence of the Asian Tiger mosquito, Aedes albopictus, reveals insights into its biology, genetics, and evolution.</title>
        <authorList>
            <person name="Chen X.G."/>
            <person name="Jiang X."/>
            <person name="Gu J."/>
            <person name="Xu M."/>
            <person name="Wu Y."/>
            <person name="Deng Y."/>
            <person name="Zhang C."/>
            <person name="Bonizzoni M."/>
            <person name="Dermauw W."/>
            <person name="Vontas J."/>
            <person name="Armbruster P."/>
            <person name="Huang X."/>
            <person name="Yang Y."/>
            <person name="Zhang H."/>
            <person name="He W."/>
            <person name="Peng H."/>
            <person name="Liu Y."/>
            <person name="Wu K."/>
            <person name="Chen J."/>
            <person name="Lirakis M."/>
            <person name="Topalis P."/>
            <person name="Van Leeuwen T."/>
            <person name="Hall A.B."/>
            <person name="Jiang X."/>
            <person name="Thorpe C."/>
            <person name="Mueller R.L."/>
            <person name="Sun C."/>
            <person name="Waterhouse R.M."/>
            <person name="Yan G."/>
            <person name="Tu Z.J."/>
            <person name="Fang X."/>
            <person name="James A.A."/>
        </authorList>
    </citation>
    <scope>NUCLEOTIDE SEQUENCE [LARGE SCALE GENOMIC DNA]</scope>
    <source>
        <strain evidence="6">Foshan</strain>
    </source>
</reference>
<dbReference type="GeneID" id="109405386"/>
<proteinExistence type="inferred from homology"/>
<name>A0ABM1XK42_AEDAL</name>
<accession>A0ABM1XK42</accession>
<dbReference type="PANTHER" id="PTHR11596:SF5">
    <property type="entry name" value="ALKALINE PHOSPHATASE"/>
    <property type="match status" value="1"/>
</dbReference>
<dbReference type="PRINTS" id="PR00113">
    <property type="entry name" value="ALKPHPHTASE"/>
</dbReference>
<dbReference type="PANTHER" id="PTHR11596">
    <property type="entry name" value="ALKALINE PHOSPHATASE"/>
    <property type="match status" value="1"/>
</dbReference>
<dbReference type="Gene3D" id="3.40.720.10">
    <property type="entry name" value="Alkaline Phosphatase, subunit A"/>
    <property type="match status" value="2"/>
</dbReference>
<evidence type="ECO:0000313" key="5">
    <source>
        <dbReference type="EnsemblMetazoa" id="AALFPA23_000379.P239"/>
    </source>
</evidence>
<evidence type="ECO:0000256" key="1">
    <source>
        <dbReference type="ARBA" id="ARBA00012647"/>
    </source>
</evidence>
<dbReference type="InterPro" id="IPR001952">
    <property type="entry name" value="Alkaline_phosphatase"/>
</dbReference>
<dbReference type="EC" id="3.1.3.1" evidence="1"/>
<dbReference type="Proteomes" id="UP000069940">
    <property type="component" value="Unassembled WGS sequence"/>
</dbReference>
<dbReference type="SUPFAM" id="SSF53649">
    <property type="entry name" value="Alkaline phosphatase-like"/>
    <property type="match status" value="1"/>
</dbReference>